<accession>A0A9P6T8N1</accession>
<dbReference type="Proteomes" id="UP000886653">
    <property type="component" value="Unassembled WGS sequence"/>
</dbReference>
<sequence length="106" mass="11908">MINATVTVYMPDLVPMIHVNEIKNLKKRIDPERLSRRISRAGFSTGPDPANVGSLYSRTLAKSPACDQLSTVLVDRRELVNNWALTPRRISGHFTQTEPVVIQSHL</sequence>
<dbReference type="EMBL" id="MU167339">
    <property type="protein sequence ID" value="KAG0142749.1"/>
    <property type="molecule type" value="Genomic_DNA"/>
</dbReference>
<comment type="caution">
    <text evidence="1">The sequence shown here is derived from an EMBL/GenBank/DDBJ whole genome shotgun (WGS) entry which is preliminary data.</text>
</comment>
<organism evidence="1 2">
    <name type="scientific">Cronartium quercuum f. sp. fusiforme G11</name>
    <dbReference type="NCBI Taxonomy" id="708437"/>
    <lineage>
        <taxon>Eukaryota</taxon>
        <taxon>Fungi</taxon>
        <taxon>Dikarya</taxon>
        <taxon>Basidiomycota</taxon>
        <taxon>Pucciniomycotina</taxon>
        <taxon>Pucciniomycetes</taxon>
        <taxon>Pucciniales</taxon>
        <taxon>Coleosporiaceae</taxon>
        <taxon>Cronartium</taxon>
    </lineage>
</organism>
<reference evidence="1" key="1">
    <citation type="submission" date="2013-11" db="EMBL/GenBank/DDBJ databases">
        <title>Genome sequence of the fusiform rust pathogen reveals effectors for host alternation and coevolution with pine.</title>
        <authorList>
            <consortium name="DOE Joint Genome Institute"/>
            <person name="Smith K."/>
            <person name="Pendleton A."/>
            <person name="Kubisiak T."/>
            <person name="Anderson C."/>
            <person name="Salamov A."/>
            <person name="Aerts A."/>
            <person name="Riley R."/>
            <person name="Clum A."/>
            <person name="Lindquist E."/>
            <person name="Ence D."/>
            <person name="Campbell M."/>
            <person name="Kronenberg Z."/>
            <person name="Feau N."/>
            <person name="Dhillon B."/>
            <person name="Hamelin R."/>
            <person name="Burleigh J."/>
            <person name="Smith J."/>
            <person name="Yandell M."/>
            <person name="Nelson C."/>
            <person name="Grigoriev I."/>
            <person name="Davis J."/>
        </authorList>
    </citation>
    <scope>NUCLEOTIDE SEQUENCE</scope>
    <source>
        <strain evidence="1">G11</strain>
    </source>
</reference>
<keyword evidence="2" id="KW-1185">Reference proteome</keyword>
<gene>
    <name evidence="1" type="ORF">CROQUDRAFT_97183</name>
</gene>
<evidence type="ECO:0000313" key="2">
    <source>
        <dbReference type="Proteomes" id="UP000886653"/>
    </source>
</evidence>
<proteinExistence type="predicted"/>
<protein>
    <submittedName>
        <fullName evidence="1">Uncharacterized protein</fullName>
    </submittedName>
</protein>
<evidence type="ECO:0000313" key="1">
    <source>
        <dbReference type="EMBL" id="KAG0142749.1"/>
    </source>
</evidence>
<name>A0A9P6T8N1_9BASI</name>
<dbReference type="AlphaFoldDB" id="A0A9P6T8N1"/>